<name>A0A101HIZ6_9BACT</name>
<dbReference type="Pfam" id="PF00557">
    <property type="entry name" value="Peptidase_M24"/>
    <property type="match status" value="1"/>
</dbReference>
<comment type="catalytic activity">
    <reaction evidence="6">
        <text>Release of N-terminal amino acids, preferentially methionine, from peptides and arylamides.</text>
        <dbReference type="EC" id="3.4.11.18"/>
    </reaction>
</comment>
<dbReference type="PANTHER" id="PTHR43330:SF27">
    <property type="entry name" value="METHIONINE AMINOPEPTIDASE"/>
    <property type="match status" value="1"/>
</dbReference>
<dbReference type="Proteomes" id="UP000053904">
    <property type="component" value="Unassembled WGS sequence"/>
</dbReference>
<dbReference type="NCBIfam" id="TIGR00500">
    <property type="entry name" value="met_pdase_I"/>
    <property type="match status" value="1"/>
</dbReference>
<comment type="caution">
    <text evidence="8">The sequence shown here is derived from an EMBL/GenBank/DDBJ whole genome shotgun (WGS) entry which is preliminary data.</text>
</comment>
<dbReference type="Gene3D" id="3.90.230.10">
    <property type="entry name" value="Creatinase/methionine aminopeptidase superfamily"/>
    <property type="match status" value="1"/>
</dbReference>
<gene>
    <name evidence="8" type="ORF">XD93_0266</name>
</gene>
<evidence type="ECO:0000256" key="2">
    <source>
        <dbReference type="ARBA" id="ARBA00022438"/>
    </source>
</evidence>
<evidence type="ECO:0000313" key="9">
    <source>
        <dbReference type="Proteomes" id="UP000053904"/>
    </source>
</evidence>
<dbReference type="InterPro" id="IPR001714">
    <property type="entry name" value="Pept_M24_MAP"/>
</dbReference>
<proteinExistence type="inferred from homology"/>
<comment type="function">
    <text evidence="1">Removes the N-terminal methionine from nascent proteins. The N-terminal methionine is often cleaved when the second residue in the primary sequence is small and uncharged (Met-Ala-, Cys, Gly, Pro, Ser, Thr, or Val). Requires deformylation of the N(alpha)-formylated initiator methionine before it can be hydrolyzed.</text>
</comment>
<dbReference type="InterPro" id="IPR002467">
    <property type="entry name" value="Pept_M24A_MAP1"/>
</dbReference>
<keyword evidence="5 8" id="KW-0378">Hydrolase</keyword>
<evidence type="ECO:0000256" key="6">
    <source>
        <dbReference type="RuleBase" id="RU003653"/>
    </source>
</evidence>
<protein>
    <recommendedName>
        <fullName evidence="6">Methionine aminopeptidase</fullName>
        <ecNumber evidence="6">3.4.11.18</ecNumber>
    </recommendedName>
</protein>
<dbReference type="EMBL" id="LGGO01000024">
    <property type="protein sequence ID" value="KUK77533.1"/>
    <property type="molecule type" value="Genomic_DNA"/>
</dbReference>
<comment type="similarity">
    <text evidence="6">Belongs to the peptidase M24A family.</text>
</comment>
<keyword evidence="2 6" id="KW-0031">Aminopeptidase</keyword>
<reference evidence="9" key="1">
    <citation type="journal article" date="2015" name="MBio">
        <title>Genome-Resolved Metagenomic Analysis Reveals Roles for Candidate Phyla and Other Microbial Community Members in Biogeochemical Transformations in Oil Reservoirs.</title>
        <authorList>
            <person name="Hu P."/>
            <person name="Tom L."/>
            <person name="Singh A."/>
            <person name="Thomas B.C."/>
            <person name="Baker B.J."/>
            <person name="Piceno Y.M."/>
            <person name="Andersen G.L."/>
            <person name="Banfield J.F."/>
        </authorList>
    </citation>
    <scope>NUCLEOTIDE SEQUENCE [LARGE SCALE GENOMIC DNA]</scope>
</reference>
<dbReference type="GO" id="GO:0005829">
    <property type="term" value="C:cytosol"/>
    <property type="evidence" value="ECO:0007669"/>
    <property type="project" value="TreeGrafter"/>
</dbReference>
<dbReference type="EC" id="3.4.11.18" evidence="6"/>
<dbReference type="GO" id="GO:0004239">
    <property type="term" value="F:initiator methionyl aminopeptidase activity"/>
    <property type="evidence" value="ECO:0007669"/>
    <property type="project" value="UniProtKB-EC"/>
</dbReference>
<evidence type="ECO:0000256" key="4">
    <source>
        <dbReference type="ARBA" id="ARBA00022723"/>
    </source>
</evidence>
<organism evidence="8 9">
    <name type="scientific">candidate division WS6 bacterium 34_10</name>
    <dbReference type="NCBI Taxonomy" id="1641389"/>
    <lineage>
        <taxon>Bacteria</taxon>
        <taxon>Candidatus Dojkabacteria</taxon>
    </lineage>
</organism>
<evidence type="ECO:0000313" key="8">
    <source>
        <dbReference type="EMBL" id="KUK77533.1"/>
    </source>
</evidence>
<feature type="domain" description="Peptidase M24" evidence="7">
    <location>
        <begin position="12"/>
        <end position="216"/>
    </location>
</feature>
<evidence type="ECO:0000256" key="1">
    <source>
        <dbReference type="ARBA" id="ARBA00002521"/>
    </source>
</evidence>
<dbReference type="GO" id="GO:0046872">
    <property type="term" value="F:metal ion binding"/>
    <property type="evidence" value="ECO:0007669"/>
    <property type="project" value="UniProtKB-KW"/>
</dbReference>
<dbReference type="GO" id="GO:0006508">
    <property type="term" value="P:proteolysis"/>
    <property type="evidence" value="ECO:0007669"/>
    <property type="project" value="UniProtKB-KW"/>
</dbReference>
<keyword evidence="4 6" id="KW-0479">Metal-binding</keyword>
<dbReference type="InterPro" id="IPR036005">
    <property type="entry name" value="Creatinase/aminopeptidase-like"/>
</dbReference>
<sequence>MIIKSAKQERTLRDAGKLSSDILRELGNSIEVGITPLDIEALAQKLCKENKVKPAFATVPSYEWATCISVNDCILHGIPNDEPFEEGDLVKIDFGIIYKGYYTDHCWTWGVGEISKEDKRLMEAGREATENGCKAAVAGNRTGDISYALRSTAEKYGYTTLEEFAAHGLGKSLHEEPEILSFGKPDTGELLVDGMVITSECQVVYSNDIYIGDNGWDVMSSDGSKGTMYEYMGIVTYDGFKKLTDSL</sequence>
<dbReference type="InterPro" id="IPR000994">
    <property type="entry name" value="Pept_M24"/>
</dbReference>
<comment type="cofactor">
    <cofactor evidence="6">
        <name>Co(2+)</name>
        <dbReference type="ChEBI" id="CHEBI:48828"/>
    </cofactor>
    <cofactor evidence="6">
        <name>Zn(2+)</name>
        <dbReference type="ChEBI" id="CHEBI:29105"/>
    </cofactor>
    <cofactor evidence="6">
        <name>Mn(2+)</name>
        <dbReference type="ChEBI" id="CHEBI:29035"/>
    </cofactor>
    <cofactor evidence="6">
        <name>Fe(2+)</name>
        <dbReference type="ChEBI" id="CHEBI:29033"/>
    </cofactor>
    <text evidence="6">Binds 2 divalent metal cations per subunit. Has a high-affinity and a low affinity metal-binding site. The true nature of the physiological cofactor is under debate. The enzyme is active with cobalt, zinc, manganese or divalent iron ions.</text>
</comment>
<dbReference type="GO" id="GO:0070006">
    <property type="term" value="F:metalloaminopeptidase activity"/>
    <property type="evidence" value="ECO:0007669"/>
    <property type="project" value="InterPro"/>
</dbReference>
<evidence type="ECO:0000256" key="3">
    <source>
        <dbReference type="ARBA" id="ARBA00022670"/>
    </source>
</evidence>
<keyword evidence="3 6" id="KW-0645">Protease</keyword>
<dbReference type="PANTHER" id="PTHR43330">
    <property type="entry name" value="METHIONINE AMINOPEPTIDASE"/>
    <property type="match status" value="1"/>
</dbReference>
<evidence type="ECO:0000259" key="7">
    <source>
        <dbReference type="Pfam" id="PF00557"/>
    </source>
</evidence>
<dbReference type="PRINTS" id="PR00599">
    <property type="entry name" value="MAPEPTIDASE"/>
</dbReference>
<dbReference type="AlphaFoldDB" id="A0A101HIZ6"/>
<evidence type="ECO:0000256" key="5">
    <source>
        <dbReference type="ARBA" id="ARBA00022801"/>
    </source>
</evidence>
<accession>A0A101HIZ6</accession>
<dbReference type="SUPFAM" id="SSF55920">
    <property type="entry name" value="Creatinase/aminopeptidase"/>
    <property type="match status" value="1"/>
</dbReference>